<dbReference type="Gene3D" id="1.20.1280.290">
    <property type="match status" value="2"/>
</dbReference>
<dbReference type="InterPro" id="IPR004316">
    <property type="entry name" value="SWEET_rpt"/>
</dbReference>
<keyword evidence="3" id="KW-0813">Transport</keyword>
<evidence type="ECO:0000313" key="11">
    <source>
        <dbReference type="Proteomes" id="UP000596660"/>
    </source>
</evidence>
<evidence type="ECO:0000256" key="5">
    <source>
        <dbReference type="ARBA" id="ARBA00022692"/>
    </source>
</evidence>
<protein>
    <recommendedName>
        <fullName evidence="12">Bidirectional sugar transporter SWEET</fullName>
    </recommendedName>
</protein>
<evidence type="ECO:0000256" key="6">
    <source>
        <dbReference type="ARBA" id="ARBA00022737"/>
    </source>
</evidence>
<evidence type="ECO:0000256" key="8">
    <source>
        <dbReference type="ARBA" id="ARBA00023136"/>
    </source>
</evidence>
<dbReference type="EnsemblPlants" id="AUR62000743-RA">
    <property type="protein sequence ID" value="AUR62000743-RA:cds"/>
    <property type="gene ID" value="AUR62000743"/>
</dbReference>
<dbReference type="GO" id="GO:0012505">
    <property type="term" value="C:endomembrane system"/>
    <property type="evidence" value="ECO:0007669"/>
    <property type="project" value="UniProtKB-SubCell"/>
</dbReference>
<proteinExistence type="inferred from homology"/>
<accession>A0A803KNY7</accession>
<dbReference type="Pfam" id="PF03083">
    <property type="entry name" value="MtN3_slv"/>
    <property type="match status" value="2"/>
</dbReference>
<feature type="transmembrane region" description="Helical" evidence="9">
    <location>
        <begin position="191"/>
        <end position="210"/>
    </location>
</feature>
<dbReference type="GO" id="GO:0051260">
    <property type="term" value="P:protein homooligomerization"/>
    <property type="evidence" value="ECO:0007669"/>
    <property type="project" value="UniProtKB-ARBA"/>
</dbReference>
<evidence type="ECO:0000256" key="1">
    <source>
        <dbReference type="ARBA" id="ARBA00004127"/>
    </source>
</evidence>
<evidence type="ECO:0000313" key="10">
    <source>
        <dbReference type="EnsemblPlants" id="AUR62000743-RA:cds"/>
    </source>
</evidence>
<keyword evidence="7 9" id="KW-1133">Transmembrane helix</keyword>
<dbReference type="GO" id="GO:0016020">
    <property type="term" value="C:membrane"/>
    <property type="evidence" value="ECO:0007669"/>
    <property type="project" value="InterPro"/>
</dbReference>
<evidence type="ECO:0000256" key="4">
    <source>
        <dbReference type="ARBA" id="ARBA00022597"/>
    </source>
</evidence>
<dbReference type="InterPro" id="IPR047664">
    <property type="entry name" value="SWEET"/>
</dbReference>
<evidence type="ECO:0000256" key="9">
    <source>
        <dbReference type="SAM" id="Phobius"/>
    </source>
</evidence>
<dbReference type="PANTHER" id="PTHR10791">
    <property type="entry name" value="RAG1-ACTIVATING PROTEIN 1"/>
    <property type="match status" value="1"/>
</dbReference>
<comment type="subcellular location">
    <subcellularLocation>
        <location evidence="1">Endomembrane system</location>
        <topology evidence="1">Multi-pass membrane protein</topology>
    </subcellularLocation>
</comment>
<evidence type="ECO:0000256" key="2">
    <source>
        <dbReference type="ARBA" id="ARBA00007809"/>
    </source>
</evidence>
<keyword evidence="5 9" id="KW-0812">Transmembrane</keyword>
<feature type="transmembrane region" description="Helical" evidence="9">
    <location>
        <begin position="103"/>
        <end position="124"/>
    </location>
</feature>
<sequence length="226" mass="24778">MADVVGLSFIFGILGNIISVLLFLSPIKTFIQIVSKGSTGEFESIPYICTFLATSLWTYYGLIKPGALLVATVNGFGAVVELVFVTLFLIFAPPEMRAKTAKLAVILDLGFLGAVMLVSKYMLLDDEMRINMIGTLGAFVNILMYGSPLAALRAVMETRSVEYMPFLLSLCSFLNGGVWTIYAVLVKDLFLLVPNAVGFILGTIQLVVYARYSNLNNDQQYNEPLI</sequence>
<reference evidence="10" key="1">
    <citation type="journal article" date="2017" name="Nature">
        <title>The genome of Chenopodium quinoa.</title>
        <authorList>
            <person name="Jarvis D.E."/>
            <person name="Ho Y.S."/>
            <person name="Lightfoot D.J."/>
            <person name="Schmoeckel S.M."/>
            <person name="Li B."/>
            <person name="Borm T.J.A."/>
            <person name="Ohyanagi H."/>
            <person name="Mineta K."/>
            <person name="Michell C.T."/>
            <person name="Saber N."/>
            <person name="Kharbatia N.M."/>
            <person name="Rupper R.R."/>
            <person name="Sharp A.R."/>
            <person name="Dally N."/>
            <person name="Boughton B.A."/>
            <person name="Woo Y.H."/>
            <person name="Gao G."/>
            <person name="Schijlen E.G.W.M."/>
            <person name="Guo X."/>
            <person name="Momin A.A."/>
            <person name="Negrao S."/>
            <person name="Al-Babili S."/>
            <person name="Gehring C."/>
            <person name="Roessner U."/>
            <person name="Jung C."/>
            <person name="Murphy K."/>
            <person name="Arold S.T."/>
            <person name="Gojobori T."/>
            <person name="van der Linden C.G."/>
            <person name="van Loo E.N."/>
            <person name="Jellen E.N."/>
            <person name="Maughan P.J."/>
            <person name="Tester M."/>
        </authorList>
    </citation>
    <scope>NUCLEOTIDE SEQUENCE [LARGE SCALE GENOMIC DNA]</scope>
    <source>
        <strain evidence="10">cv. PI 614886</strain>
    </source>
</reference>
<feature type="transmembrane region" description="Helical" evidence="9">
    <location>
        <begin position="68"/>
        <end position="91"/>
    </location>
</feature>
<dbReference type="FunFam" id="1.20.1280.290:FF:000001">
    <property type="entry name" value="Bidirectional sugar transporter SWEET"/>
    <property type="match status" value="1"/>
</dbReference>
<feature type="transmembrane region" description="Helical" evidence="9">
    <location>
        <begin position="6"/>
        <end position="24"/>
    </location>
</feature>
<keyword evidence="8 9" id="KW-0472">Membrane</keyword>
<dbReference type="OMA" id="YVIYMNS"/>
<evidence type="ECO:0000256" key="3">
    <source>
        <dbReference type="ARBA" id="ARBA00022448"/>
    </source>
</evidence>
<dbReference type="FunFam" id="1.20.1280.290:FF:000002">
    <property type="entry name" value="Bidirectional sugar transporter SWEET"/>
    <property type="match status" value="1"/>
</dbReference>
<dbReference type="AlphaFoldDB" id="A0A803KNY7"/>
<feature type="transmembrane region" description="Helical" evidence="9">
    <location>
        <begin position="130"/>
        <end position="152"/>
    </location>
</feature>
<dbReference type="GO" id="GO:0051119">
    <property type="term" value="F:sugar transmembrane transporter activity"/>
    <property type="evidence" value="ECO:0007669"/>
    <property type="project" value="InterPro"/>
</dbReference>
<keyword evidence="11" id="KW-1185">Reference proteome</keyword>
<organism evidence="10 11">
    <name type="scientific">Chenopodium quinoa</name>
    <name type="common">Quinoa</name>
    <dbReference type="NCBI Taxonomy" id="63459"/>
    <lineage>
        <taxon>Eukaryota</taxon>
        <taxon>Viridiplantae</taxon>
        <taxon>Streptophyta</taxon>
        <taxon>Embryophyta</taxon>
        <taxon>Tracheophyta</taxon>
        <taxon>Spermatophyta</taxon>
        <taxon>Magnoliopsida</taxon>
        <taxon>eudicotyledons</taxon>
        <taxon>Gunneridae</taxon>
        <taxon>Pentapetalae</taxon>
        <taxon>Caryophyllales</taxon>
        <taxon>Chenopodiaceae</taxon>
        <taxon>Chenopodioideae</taxon>
        <taxon>Atripliceae</taxon>
        <taxon>Chenopodium</taxon>
    </lineage>
</organism>
<dbReference type="Gramene" id="AUR62000743-RA">
    <property type="protein sequence ID" value="AUR62000743-RA:cds"/>
    <property type="gene ID" value="AUR62000743"/>
</dbReference>
<name>A0A803KNY7_CHEQI</name>
<reference evidence="10" key="2">
    <citation type="submission" date="2021-03" db="UniProtKB">
        <authorList>
            <consortium name="EnsemblPlants"/>
        </authorList>
    </citation>
    <scope>IDENTIFICATION</scope>
</reference>
<evidence type="ECO:0008006" key="12">
    <source>
        <dbReference type="Google" id="ProtNLM"/>
    </source>
</evidence>
<dbReference type="Proteomes" id="UP000596660">
    <property type="component" value="Unplaced"/>
</dbReference>
<keyword evidence="6" id="KW-0677">Repeat</keyword>
<dbReference type="PANTHER" id="PTHR10791:SF120">
    <property type="entry name" value="BIDIRECTIONAL SUGAR TRANSPORTER SWEET17"/>
    <property type="match status" value="1"/>
</dbReference>
<evidence type="ECO:0000256" key="7">
    <source>
        <dbReference type="ARBA" id="ARBA00022989"/>
    </source>
</evidence>
<comment type="similarity">
    <text evidence="2">Belongs to the SWEET sugar transporter family.</text>
</comment>
<keyword evidence="4" id="KW-0762">Sugar transport</keyword>
<feature type="transmembrane region" description="Helical" evidence="9">
    <location>
        <begin position="164"/>
        <end position="185"/>
    </location>
</feature>